<proteinExistence type="predicted"/>
<sequence length="93" mass="10690">MARYRQRGSEQELEIRHVFSWFGTTCTAAEAHEAIVLLTRYLRATFGEEASAYATPALTFQSLWTRLNRIQKRSFASLLAPIRETIRVNAKIT</sequence>
<keyword evidence="2" id="KW-1185">Reference proteome</keyword>
<accession>A0A402BCU2</accession>
<reference evidence="2" key="1">
    <citation type="submission" date="2018-12" db="EMBL/GenBank/DDBJ databases">
        <title>Tengunoibacter tsumagoiensis gen. nov., sp. nov., Dictyobacter kobayashii sp. nov., D. alpinus sp. nov., and D. joshuensis sp. nov. and description of Dictyobacteraceae fam. nov. within the order Ktedonobacterales isolated from Tengu-no-mugimeshi.</title>
        <authorList>
            <person name="Wang C.M."/>
            <person name="Zheng Y."/>
            <person name="Sakai Y."/>
            <person name="Toyoda A."/>
            <person name="Minakuchi Y."/>
            <person name="Abe K."/>
            <person name="Yokota A."/>
            <person name="Yabe S."/>
        </authorList>
    </citation>
    <scope>NUCLEOTIDE SEQUENCE [LARGE SCALE GENOMIC DNA]</scope>
    <source>
        <strain evidence="2">Uno16</strain>
    </source>
</reference>
<comment type="caution">
    <text evidence="1">The sequence shown here is derived from an EMBL/GenBank/DDBJ whole genome shotgun (WGS) entry which is preliminary data.</text>
</comment>
<evidence type="ECO:0000313" key="2">
    <source>
        <dbReference type="Proteomes" id="UP000287171"/>
    </source>
</evidence>
<dbReference type="RefSeq" id="WP_126629529.1">
    <property type="nucleotide sequence ID" value="NZ_BIFT01000002.1"/>
</dbReference>
<gene>
    <name evidence="1" type="ORF">KDA_47050</name>
</gene>
<organism evidence="1 2">
    <name type="scientific">Dictyobacter alpinus</name>
    <dbReference type="NCBI Taxonomy" id="2014873"/>
    <lineage>
        <taxon>Bacteria</taxon>
        <taxon>Bacillati</taxon>
        <taxon>Chloroflexota</taxon>
        <taxon>Ktedonobacteria</taxon>
        <taxon>Ktedonobacterales</taxon>
        <taxon>Dictyobacteraceae</taxon>
        <taxon>Dictyobacter</taxon>
    </lineage>
</organism>
<dbReference type="Proteomes" id="UP000287171">
    <property type="component" value="Unassembled WGS sequence"/>
</dbReference>
<dbReference type="OrthoDB" id="4919249at2"/>
<protein>
    <submittedName>
        <fullName evidence="1">Uncharacterized protein</fullName>
    </submittedName>
</protein>
<dbReference type="EMBL" id="BIFT01000002">
    <property type="protein sequence ID" value="GCE29221.1"/>
    <property type="molecule type" value="Genomic_DNA"/>
</dbReference>
<dbReference type="AlphaFoldDB" id="A0A402BCU2"/>
<name>A0A402BCU2_9CHLR</name>
<evidence type="ECO:0000313" key="1">
    <source>
        <dbReference type="EMBL" id="GCE29221.1"/>
    </source>
</evidence>